<accession>A0ABT5JMF8</accession>
<dbReference type="EMBL" id="JAQQXQ010000002">
    <property type="protein sequence ID" value="MDC8753935.1"/>
    <property type="molecule type" value="Genomic_DNA"/>
</dbReference>
<keyword evidence="2" id="KW-1185">Reference proteome</keyword>
<evidence type="ECO:0000313" key="1">
    <source>
        <dbReference type="EMBL" id="MDC8753935.1"/>
    </source>
</evidence>
<feature type="non-terminal residue" evidence="1">
    <location>
        <position position="1"/>
    </location>
</feature>
<name>A0ABT5JMF8_9SPHN</name>
<protein>
    <submittedName>
        <fullName evidence="1">3'(2'),5'-bisphosphate nucleotidase CysQ</fullName>
    </submittedName>
</protein>
<reference evidence="1 2" key="1">
    <citation type="submission" date="2022-10" db="EMBL/GenBank/DDBJ databases">
        <title>Erythrobacter sp. sf7 Genome sequencing.</title>
        <authorList>
            <person name="Park S."/>
        </authorList>
    </citation>
    <scope>NUCLEOTIDE SEQUENCE [LARGE SCALE GENOMIC DNA]</scope>
    <source>
        <strain evidence="2">sf7</strain>
    </source>
</reference>
<dbReference type="Proteomes" id="UP001216558">
    <property type="component" value="Unassembled WGS sequence"/>
</dbReference>
<evidence type="ECO:0000313" key="2">
    <source>
        <dbReference type="Proteomes" id="UP001216558"/>
    </source>
</evidence>
<proteinExistence type="predicted"/>
<gene>
    <name evidence="1" type="ORF">OIK40_04675</name>
</gene>
<sequence length="31" mass="3533">VYNRADTFMPDLLICRPEWADRVLGAVARLA</sequence>
<organism evidence="1 2">
    <name type="scientific">Erythrobacter fulvus</name>
    <dbReference type="NCBI Taxonomy" id="2987523"/>
    <lineage>
        <taxon>Bacteria</taxon>
        <taxon>Pseudomonadati</taxon>
        <taxon>Pseudomonadota</taxon>
        <taxon>Alphaproteobacteria</taxon>
        <taxon>Sphingomonadales</taxon>
        <taxon>Erythrobacteraceae</taxon>
        <taxon>Erythrobacter/Porphyrobacter group</taxon>
        <taxon>Erythrobacter</taxon>
    </lineage>
</organism>
<comment type="caution">
    <text evidence="1">The sequence shown here is derived from an EMBL/GenBank/DDBJ whole genome shotgun (WGS) entry which is preliminary data.</text>
</comment>